<dbReference type="AlphaFoldDB" id="A0A2K0SZ22"/>
<organism evidence="2 3">
    <name type="scientific">Trichoderma gamsii</name>
    <dbReference type="NCBI Taxonomy" id="398673"/>
    <lineage>
        <taxon>Eukaryota</taxon>
        <taxon>Fungi</taxon>
        <taxon>Dikarya</taxon>
        <taxon>Ascomycota</taxon>
        <taxon>Pezizomycotina</taxon>
        <taxon>Sordariomycetes</taxon>
        <taxon>Hypocreomycetidae</taxon>
        <taxon>Hypocreales</taxon>
        <taxon>Hypocreaceae</taxon>
        <taxon>Trichoderma</taxon>
    </lineage>
</organism>
<gene>
    <name evidence="2" type="ORF">TGAMA5MH_09600</name>
</gene>
<sequence length="207" mass="22726">MPTANPPSFFISLPVASLNSATEFYKSLSFTPLPDFSDANTSAFRFPYKSNSNICLMLHSTSRFGEFVRHGSEIINAKKVTGAIYTLGVASRDDVDGLLEKAERGGGKKDPFTMDGYGKSVGIYTRSFEDLDGHIWEATTMLEKKSEKSNEKSSEKSSVKSSDKSSVKSSDKSSVKSSDKSSEKSSEKKTEKKPEKKSEKKKEKGEA</sequence>
<dbReference type="PANTHER" id="PTHR36503:SF2">
    <property type="entry name" value="BLR2408 PROTEIN"/>
    <property type="match status" value="1"/>
</dbReference>
<feature type="region of interest" description="Disordered" evidence="1">
    <location>
        <begin position="143"/>
        <end position="207"/>
    </location>
</feature>
<dbReference type="EMBL" id="MTYH01000104">
    <property type="protein sequence ID" value="PNP38519.1"/>
    <property type="molecule type" value="Genomic_DNA"/>
</dbReference>
<dbReference type="PANTHER" id="PTHR36503">
    <property type="entry name" value="BLR2520 PROTEIN"/>
    <property type="match status" value="1"/>
</dbReference>
<dbReference type="Proteomes" id="UP000236546">
    <property type="component" value="Unassembled WGS sequence"/>
</dbReference>
<evidence type="ECO:0000313" key="3">
    <source>
        <dbReference type="Proteomes" id="UP000236546"/>
    </source>
</evidence>
<evidence type="ECO:0000313" key="2">
    <source>
        <dbReference type="EMBL" id="PNP38519.1"/>
    </source>
</evidence>
<reference evidence="2 3" key="1">
    <citation type="submission" date="2017-02" db="EMBL/GenBank/DDBJ databases">
        <title>Genomes of Trichoderma spp. with biocontrol activity.</title>
        <authorList>
            <person name="Gardiner D."/>
            <person name="Kazan K."/>
            <person name="Vos C."/>
            <person name="Harvey P."/>
        </authorList>
    </citation>
    <scope>NUCLEOTIDE SEQUENCE [LARGE SCALE GENOMIC DNA]</scope>
    <source>
        <strain evidence="2 3">A5MH</strain>
    </source>
</reference>
<name>A0A2K0SZ22_9HYPO</name>
<evidence type="ECO:0000256" key="1">
    <source>
        <dbReference type="SAM" id="MobiDB-lite"/>
    </source>
</evidence>
<evidence type="ECO:0008006" key="4">
    <source>
        <dbReference type="Google" id="ProtNLM"/>
    </source>
</evidence>
<protein>
    <recommendedName>
        <fullName evidence="4">VOC domain-containing protein</fullName>
    </recommendedName>
</protein>
<comment type="caution">
    <text evidence="2">The sequence shown here is derived from an EMBL/GenBank/DDBJ whole genome shotgun (WGS) entry which is preliminary data.</text>
</comment>
<proteinExistence type="predicted"/>
<dbReference type="InterPro" id="IPR029068">
    <property type="entry name" value="Glyas_Bleomycin-R_OHBP_Dase"/>
</dbReference>
<dbReference type="SUPFAM" id="SSF54593">
    <property type="entry name" value="Glyoxalase/Bleomycin resistance protein/Dihydroxybiphenyl dioxygenase"/>
    <property type="match status" value="1"/>
</dbReference>
<dbReference type="OrthoDB" id="4181370at2759"/>
<accession>A0A2K0SZ22</accession>
<dbReference type="Gene3D" id="3.10.180.10">
    <property type="entry name" value="2,3-Dihydroxybiphenyl 1,2-Dioxygenase, domain 1"/>
    <property type="match status" value="1"/>
</dbReference>